<keyword evidence="2" id="KW-1133">Transmembrane helix</keyword>
<organism evidence="3 4">
    <name type="scientific">Micrococcus endophyticus</name>
    <dbReference type="NCBI Taxonomy" id="455343"/>
    <lineage>
        <taxon>Bacteria</taxon>
        <taxon>Bacillati</taxon>
        <taxon>Actinomycetota</taxon>
        <taxon>Actinomycetes</taxon>
        <taxon>Micrococcales</taxon>
        <taxon>Micrococcaceae</taxon>
        <taxon>Micrococcus</taxon>
    </lineage>
</organism>
<evidence type="ECO:0008006" key="5">
    <source>
        <dbReference type="Google" id="ProtNLM"/>
    </source>
</evidence>
<keyword evidence="2" id="KW-0812">Transmembrane</keyword>
<protein>
    <recommendedName>
        <fullName evidence="5">DUF3043 domain-containing protein</fullName>
    </recommendedName>
</protein>
<keyword evidence="4" id="KW-1185">Reference proteome</keyword>
<name>A0A7W9JHM4_9MICC</name>
<feature type="compositionally biased region" description="Basic and acidic residues" evidence="1">
    <location>
        <begin position="47"/>
        <end position="81"/>
    </location>
</feature>
<accession>A0A7W9JHM4</accession>
<feature type="transmembrane region" description="Helical" evidence="2">
    <location>
        <begin position="140"/>
        <end position="161"/>
    </location>
</feature>
<evidence type="ECO:0000256" key="2">
    <source>
        <dbReference type="SAM" id="Phobius"/>
    </source>
</evidence>
<comment type="caution">
    <text evidence="3">The sequence shown here is derived from an EMBL/GenBank/DDBJ whole genome shotgun (WGS) entry which is preliminary data.</text>
</comment>
<dbReference type="RefSeq" id="WP_184170867.1">
    <property type="nucleotide sequence ID" value="NZ_BAABAG010000005.1"/>
</dbReference>
<keyword evidence="2" id="KW-0472">Membrane</keyword>
<reference evidence="3 4" key="1">
    <citation type="submission" date="2020-08" db="EMBL/GenBank/DDBJ databases">
        <title>Sequencing the genomes of 1000 actinobacteria strains.</title>
        <authorList>
            <person name="Klenk H.-P."/>
        </authorList>
    </citation>
    <scope>NUCLEOTIDE SEQUENCE [LARGE SCALE GENOMIC DNA]</scope>
    <source>
        <strain evidence="3 4">DSM 17945</strain>
    </source>
</reference>
<dbReference type="AlphaFoldDB" id="A0A7W9JHM4"/>
<feature type="region of interest" description="Disordered" evidence="1">
    <location>
        <begin position="1"/>
        <end position="95"/>
    </location>
</feature>
<evidence type="ECO:0000313" key="4">
    <source>
        <dbReference type="Proteomes" id="UP000567246"/>
    </source>
</evidence>
<evidence type="ECO:0000313" key="3">
    <source>
        <dbReference type="EMBL" id="MBB5848080.1"/>
    </source>
</evidence>
<dbReference type="Proteomes" id="UP000567246">
    <property type="component" value="Unassembled WGS sequence"/>
</dbReference>
<feature type="transmembrane region" description="Helical" evidence="2">
    <location>
        <begin position="116"/>
        <end position="134"/>
    </location>
</feature>
<gene>
    <name evidence="3" type="ORF">HDA33_000644</name>
</gene>
<dbReference type="EMBL" id="JACHMW010000001">
    <property type="protein sequence ID" value="MBB5848080.1"/>
    <property type="molecule type" value="Genomic_DNA"/>
</dbReference>
<proteinExistence type="predicted"/>
<dbReference type="InterPro" id="IPR021403">
    <property type="entry name" value="DUF3043"/>
</dbReference>
<sequence length="207" mass="23417">MFKRDKTPETAPAPSTHGSTAVRADGPAADPEAPRDRAQGKQGPTPRRRDQEAARRRTMVPEDRKAARKAAREAAARDRMRQRVALETGDERGLPLRDRGPQKRWVRDYVDARTGIGEWLMPVVFAYVLLMFLPGREVQLFLMISLYALVALVVIESLIVARRIKKGLTERFGEPESGTGFYGVMRALQFRRLRLPKPQVKRGQFPA</sequence>
<dbReference type="Pfam" id="PF11241">
    <property type="entry name" value="DUF3043"/>
    <property type="match status" value="1"/>
</dbReference>
<evidence type="ECO:0000256" key="1">
    <source>
        <dbReference type="SAM" id="MobiDB-lite"/>
    </source>
</evidence>